<dbReference type="STRING" id="1817760.A2151_07040"/>
<organism evidence="1 2">
    <name type="scientific">Candidatus Muproteobacteria bacterium RBG_16_65_34</name>
    <dbReference type="NCBI Taxonomy" id="1817760"/>
    <lineage>
        <taxon>Bacteria</taxon>
        <taxon>Pseudomonadati</taxon>
        <taxon>Pseudomonadota</taxon>
        <taxon>Candidatus Muproteobacteria</taxon>
    </lineage>
</organism>
<sequence length="70" mass="7984">MDRIEGSMRNAECGRKIDRINRIYRIERRGGRAMVDPVADPVTFPRRRIKFAQPIQGPRALGFGCHFGLG</sequence>
<name>A0A1F6TND7_9PROT</name>
<reference evidence="1 2" key="1">
    <citation type="journal article" date="2016" name="Nat. Commun.">
        <title>Thousands of microbial genomes shed light on interconnected biogeochemical processes in an aquifer system.</title>
        <authorList>
            <person name="Anantharaman K."/>
            <person name="Brown C.T."/>
            <person name="Hug L.A."/>
            <person name="Sharon I."/>
            <person name="Castelle C.J."/>
            <person name="Probst A.J."/>
            <person name="Thomas B.C."/>
            <person name="Singh A."/>
            <person name="Wilkins M.J."/>
            <person name="Karaoz U."/>
            <person name="Brodie E.L."/>
            <person name="Williams K.H."/>
            <person name="Hubbard S.S."/>
            <person name="Banfield J.F."/>
        </authorList>
    </citation>
    <scope>NUCLEOTIDE SEQUENCE [LARGE SCALE GENOMIC DNA]</scope>
</reference>
<dbReference type="EMBL" id="MFSU01000078">
    <property type="protein sequence ID" value="OGI46602.1"/>
    <property type="molecule type" value="Genomic_DNA"/>
</dbReference>
<dbReference type="AlphaFoldDB" id="A0A1F6TND7"/>
<accession>A0A1F6TND7</accession>
<comment type="caution">
    <text evidence="1">The sequence shown here is derived from an EMBL/GenBank/DDBJ whole genome shotgun (WGS) entry which is preliminary data.</text>
</comment>
<gene>
    <name evidence="1" type="ORF">A2151_07040</name>
</gene>
<protein>
    <submittedName>
        <fullName evidence="1">Uncharacterized protein</fullName>
    </submittedName>
</protein>
<evidence type="ECO:0000313" key="1">
    <source>
        <dbReference type="EMBL" id="OGI46602.1"/>
    </source>
</evidence>
<proteinExistence type="predicted"/>
<dbReference type="Proteomes" id="UP000178885">
    <property type="component" value="Unassembled WGS sequence"/>
</dbReference>
<evidence type="ECO:0000313" key="2">
    <source>
        <dbReference type="Proteomes" id="UP000178885"/>
    </source>
</evidence>